<evidence type="ECO:0000313" key="2">
    <source>
        <dbReference type="Proteomes" id="UP001500456"/>
    </source>
</evidence>
<protein>
    <recommendedName>
        <fullName evidence="3">ATPase BadF/BadG/BcrA/BcrD type domain-containing protein</fullName>
    </recommendedName>
</protein>
<keyword evidence="2" id="KW-1185">Reference proteome</keyword>
<proteinExistence type="predicted"/>
<evidence type="ECO:0008006" key="3">
    <source>
        <dbReference type="Google" id="ProtNLM"/>
    </source>
</evidence>
<dbReference type="Proteomes" id="UP001500456">
    <property type="component" value="Unassembled WGS sequence"/>
</dbReference>
<organism evidence="1 2">
    <name type="scientific">Streptomyces plumbiresistens</name>
    <dbReference type="NCBI Taxonomy" id="511811"/>
    <lineage>
        <taxon>Bacteria</taxon>
        <taxon>Bacillati</taxon>
        <taxon>Actinomycetota</taxon>
        <taxon>Actinomycetes</taxon>
        <taxon>Kitasatosporales</taxon>
        <taxon>Streptomycetaceae</taxon>
        <taxon>Streptomyces</taxon>
    </lineage>
</organism>
<accession>A0ABP7SYE9</accession>
<dbReference type="RefSeq" id="WP_345569171.1">
    <property type="nucleotide sequence ID" value="NZ_BAAAZX010000026.1"/>
</dbReference>
<dbReference type="EMBL" id="BAAAZX010000026">
    <property type="protein sequence ID" value="GAA4018126.1"/>
    <property type="molecule type" value="Genomic_DNA"/>
</dbReference>
<name>A0ABP7SYE9_9ACTN</name>
<comment type="caution">
    <text evidence="1">The sequence shown here is derived from an EMBL/GenBank/DDBJ whole genome shotgun (WGS) entry which is preliminary data.</text>
</comment>
<sequence length="74" mass="7425">MKVMVGQLADVVRALIPYPGEPLVATGGLLGPDGPLTPLLAPRLAALGLTLDWVADGCRGAVALARLAHGGGSR</sequence>
<reference evidence="2" key="1">
    <citation type="journal article" date="2019" name="Int. J. Syst. Evol. Microbiol.">
        <title>The Global Catalogue of Microorganisms (GCM) 10K type strain sequencing project: providing services to taxonomists for standard genome sequencing and annotation.</title>
        <authorList>
            <consortium name="The Broad Institute Genomics Platform"/>
            <consortium name="The Broad Institute Genome Sequencing Center for Infectious Disease"/>
            <person name="Wu L."/>
            <person name="Ma J."/>
        </authorList>
    </citation>
    <scope>NUCLEOTIDE SEQUENCE [LARGE SCALE GENOMIC DNA]</scope>
    <source>
        <strain evidence="2">JCM 16924</strain>
    </source>
</reference>
<evidence type="ECO:0000313" key="1">
    <source>
        <dbReference type="EMBL" id="GAA4018126.1"/>
    </source>
</evidence>
<gene>
    <name evidence="1" type="ORF">GCM10022232_72350</name>
</gene>